<evidence type="ECO:0000313" key="2">
    <source>
        <dbReference type="EMBL" id="KOX93209.1"/>
    </source>
</evidence>
<feature type="domain" description="SpoVT-AbrB" evidence="1">
    <location>
        <begin position="19"/>
        <end position="47"/>
    </location>
</feature>
<evidence type="ECO:0000313" key="4">
    <source>
        <dbReference type="Proteomes" id="UP000037729"/>
    </source>
</evidence>
<sequence>MSSDRTDAESKVSGNQANIPARIRRELDIDDGDQLRWHLEDDGSIRVQVIQQQTGTFADFNGYAGEDATDVTSDHDAWGVDVE</sequence>
<dbReference type="AlphaFoldDB" id="A0A0M9AJC1"/>
<reference evidence="2 4" key="1">
    <citation type="submission" date="2015-08" db="EMBL/GenBank/DDBJ databases">
        <title>Genomes of Isolates from Cabo Rojo, PR.</title>
        <authorList>
            <person name="Sanchez-Nieves R.L."/>
            <person name="Montalvo-Rodriguez R."/>
        </authorList>
    </citation>
    <scope>NUCLEOTIDE SEQUENCE [LARGE SCALE GENOMIC DNA]</scope>
    <source>
        <strain evidence="2 4">SL3</strain>
    </source>
</reference>
<dbReference type="EMBL" id="LIUF01000003">
    <property type="protein sequence ID" value="KOX93209.1"/>
    <property type="molecule type" value="Genomic_DNA"/>
</dbReference>
<protein>
    <submittedName>
        <fullName evidence="2">AbrB family transcriptional regulator</fullName>
    </submittedName>
    <submittedName>
        <fullName evidence="3">AbrB/MazE/SpoVT family DNA-binding domain-containing protein</fullName>
    </submittedName>
</protein>
<comment type="caution">
    <text evidence="2">The sequence shown here is derived from an EMBL/GenBank/DDBJ whole genome shotgun (WGS) entry which is preliminary data.</text>
</comment>
<dbReference type="Gene3D" id="2.10.260.10">
    <property type="match status" value="1"/>
</dbReference>
<dbReference type="RefSeq" id="WP_053968337.1">
    <property type="nucleotide sequence ID" value="NZ_LIUF01000003.1"/>
</dbReference>
<gene>
    <name evidence="2" type="ORF">AMS69_12300</name>
    <name evidence="3" type="ORF">GOC83_19160</name>
</gene>
<evidence type="ECO:0000259" key="1">
    <source>
        <dbReference type="Pfam" id="PF04014"/>
    </source>
</evidence>
<dbReference type="Proteomes" id="UP000610611">
    <property type="component" value="Unassembled WGS sequence"/>
</dbReference>
<dbReference type="OrthoDB" id="67352at2157"/>
<evidence type="ECO:0000313" key="3">
    <source>
        <dbReference type="EMBL" id="NLV08240.1"/>
    </source>
</evidence>
<dbReference type="InterPro" id="IPR007159">
    <property type="entry name" value="SpoVT-AbrB_dom"/>
</dbReference>
<reference evidence="3" key="2">
    <citation type="submission" date="2019-12" db="EMBL/GenBank/DDBJ databases">
        <title>The whole-genome sequencing of Haloarcula japonica strain pws8.</title>
        <authorList>
            <person name="Verma D.K."/>
            <person name="Gopal K."/>
            <person name="Prasad E.S."/>
        </authorList>
    </citation>
    <scope>NUCLEOTIDE SEQUENCE</scope>
    <source>
        <strain evidence="3">Pws8</strain>
    </source>
</reference>
<accession>A0A0M9AJC1</accession>
<keyword evidence="4" id="KW-1185">Reference proteome</keyword>
<proteinExistence type="predicted"/>
<keyword evidence="3" id="KW-0238">DNA-binding</keyword>
<name>A0A0M9AJC1_9EURY</name>
<organism evidence="2 4">
    <name type="scientific">Haloarcula rubripromontorii</name>
    <dbReference type="NCBI Taxonomy" id="1705562"/>
    <lineage>
        <taxon>Archaea</taxon>
        <taxon>Methanobacteriati</taxon>
        <taxon>Methanobacteriota</taxon>
        <taxon>Stenosarchaea group</taxon>
        <taxon>Halobacteria</taxon>
        <taxon>Halobacteriales</taxon>
        <taxon>Haloarculaceae</taxon>
        <taxon>Haloarcula</taxon>
    </lineage>
</organism>
<dbReference type="SUPFAM" id="SSF89447">
    <property type="entry name" value="AbrB/MazE/MraZ-like"/>
    <property type="match status" value="1"/>
</dbReference>
<dbReference type="PATRIC" id="fig|1705562.3.peg.663"/>
<dbReference type="Proteomes" id="UP000037729">
    <property type="component" value="Unassembled WGS sequence"/>
</dbReference>
<dbReference type="Pfam" id="PF04014">
    <property type="entry name" value="MazE_antitoxin"/>
    <property type="match status" value="1"/>
</dbReference>
<dbReference type="InterPro" id="IPR037914">
    <property type="entry name" value="SpoVT-AbrB_sf"/>
</dbReference>
<dbReference type="EMBL" id="WOWB01000006">
    <property type="protein sequence ID" value="NLV08240.1"/>
    <property type="molecule type" value="Genomic_DNA"/>
</dbReference>
<dbReference type="GO" id="GO:0003677">
    <property type="term" value="F:DNA binding"/>
    <property type="evidence" value="ECO:0007669"/>
    <property type="project" value="UniProtKB-KW"/>
</dbReference>